<dbReference type="PROSITE" id="PS00010">
    <property type="entry name" value="ASX_HYDROXYL"/>
    <property type="match status" value="1"/>
</dbReference>
<evidence type="ECO:0000256" key="1">
    <source>
        <dbReference type="ARBA" id="ARBA00004370"/>
    </source>
</evidence>
<evidence type="ECO:0000256" key="6">
    <source>
        <dbReference type="ARBA" id="ARBA00023136"/>
    </source>
</evidence>
<dbReference type="InterPro" id="IPR016186">
    <property type="entry name" value="C-type_lectin-like/link_sf"/>
</dbReference>
<feature type="domain" description="C-type lectin" evidence="10">
    <location>
        <begin position="204"/>
        <end position="272"/>
    </location>
</feature>
<dbReference type="Proteomes" id="UP000694865">
    <property type="component" value="Unplaced"/>
</dbReference>
<dbReference type="PROSITE" id="PS50068">
    <property type="entry name" value="LDLRA_2"/>
    <property type="match status" value="1"/>
</dbReference>
<evidence type="ECO:0000259" key="10">
    <source>
        <dbReference type="PROSITE" id="PS50041"/>
    </source>
</evidence>
<keyword evidence="6 9" id="KW-0472">Membrane</keyword>
<dbReference type="RefSeq" id="XP_006814800.1">
    <property type="nucleotide sequence ID" value="XM_006814737.1"/>
</dbReference>
<evidence type="ECO:0000256" key="3">
    <source>
        <dbReference type="ARBA" id="ARBA00022692"/>
    </source>
</evidence>
<dbReference type="SMART" id="SM00192">
    <property type="entry name" value="LDLa"/>
    <property type="match status" value="2"/>
</dbReference>
<evidence type="ECO:0000256" key="7">
    <source>
        <dbReference type="ARBA" id="ARBA00023157"/>
    </source>
</evidence>
<evidence type="ECO:0000256" key="5">
    <source>
        <dbReference type="ARBA" id="ARBA00022989"/>
    </source>
</evidence>
<feature type="disulfide bond" evidence="8">
    <location>
        <begin position="344"/>
        <end position="359"/>
    </location>
</feature>
<evidence type="ECO:0000256" key="2">
    <source>
        <dbReference type="ARBA" id="ARBA00022614"/>
    </source>
</evidence>
<dbReference type="InterPro" id="IPR000152">
    <property type="entry name" value="EGF-type_Asp/Asn_hydroxyl_site"/>
</dbReference>
<evidence type="ECO:0000313" key="11">
    <source>
        <dbReference type="Proteomes" id="UP000694865"/>
    </source>
</evidence>
<dbReference type="Gene3D" id="2.10.25.10">
    <property type="entry name" value="Laminin"/>
    <property type="match status" value="1"/>
</dbReference>
<dbReference type="PANTHER" id="PTHR24372">
    <property type="entry name" value="GLYCOPROTEIN HORMONE RECEPTOR"/>
    <property type="match status" value="1"/>
</dbReference>
<proteinExistence type="predicted"/>
<evidence type="ECO:0000256" key="9">
    <source>
        <dbReference type="SAM" id="Phobius"/>
    </source>
</evidence>
<reference evidence="12" key="1">
    <citation type="submission" date="2025-08" db="UniProtKB">
        <authorList>
            <consortium name="RefSeq"/>
        </authorList>
    </citation>
    <scope>IDENTIFICATION</scope>
    <source>
        <tissue evidence="12">Testes</tissue>
    </source>
</reference>
<dbReference type="InterPro" id="IPR016187">
    <property type="entry name" value="CTDL_fold"/>
</dbReference>
<dbReference type="PROSITE" id="PS00237">
    <property type="entry name" value="G_PROTEIN_RECEP_F1_1"/>
    <property type="match status" value="1"/>
</dbReference>
<dbReference type="GeneID" id="100369023"/>
<evidence type="ECO:0000256" key="8">
    <source>
        <dbReference type="PROSITE-ProRule" id="PRU00124"/>
    </source>
</evidence>
<sequence>MSYRESAVLTMINLKTQRKYKDENTRSIVVPTRVFEDEKEDTVKFYFIYQSTEVFNECGNHFLAQDGFCIGPLPPLAICNFYMQHALDGTIDINFDGYHVFEVCPAIYDMDECKYDHGCSHKCVNTPGSYFCTCSDDYINDKNDISKCARICTVVGGLLNLRLEQMRLDVPGKCPVHMIDKGSWKEAIFGCSQYGAYIAERNMLNEGRNRDGTFIWTDGSPLSYSDWKSSSSVNGVSEPSGGVYESCSIIRLESIPSTDNWHDVPCGTDLVYQHICKAPIAACDGFRYYDNKCLPSFAECDGMVDCQGAHHEDEHSLCDEYTYHCPGAYRCIGESQCVSMDQRCDGIKQCQAGDDEMLCDIVCPDGCSCHGYRFSCLKRNWVDLPDNMPTSVRRLYSDRLYFCCLANERRSGIPLETCYSPRDAFSSCHELMASEVLRVFLWVLGISALLGNIFVILWRLRDRRERLRLSGALSMVSSEVSVYILSVITLDRFICIVFPFSGISILVVLYVVLVGA</sequence>
<comment type="subcellular location">
    <subcellularLocation>
        <location evidence="1">Membrane</location>
    </subcellularLocation>
</comment>
<dbReference type="PANTHER" id="PTHR24372:SF77">
    <property type="entry name" value="G-PROTEIN COUPLED RECEPTORS FAMILY 1 PROFILE DOMAIN-CONTAINING PROTEIN"/>
    <property type="match status" value="1"/>
</dbReference>
<dbReference type="CDD" id="cd00054">
    <property type="entry name" value="EGF_CA"/>
    <property type="match status" value="1"/>
</dbReference>
<feature type="disulfide bond" evidence="8">
    <location>
        <begin position="325"/>
        <end position="337"/>
    </location>
</feature>
<dbReference type="PROSITE" id="PS01187">
    <property type="entry name" value="EGF_CA"/>
    <property type="match status" value="1"/>
</dbReference>
<evidence type="ECO:0000313" key="12">
    <source>
        <dbReference type="RefSeq" id="XP_006814800.1"/>
    </source>
</evidence>
<feature type="transmembrane region" description="Helical" evidence="9">
    <location>
        <begin position="496"/>
        <end position="515"/>
    </location>
</feature>
<evidence type="ECO:0000256" key="4">
    <source>
        <dbReference type="ARBA" id="ARBA00022737"/>
    </source>
</evidence>
<feature type="transmembrane region" description="Helical" evidence="9">
    <location>
        <begin position="439"/>
        <end position="460"/>
    </location>
</feature>
<dbReference type="SMART" id="SM00179">
    <property type="entry name" value="EGF_CA"/>
    <property type="match status" value="1"/>
</dbReference>
<dbReference type="PRINTS" id="PR00261">
    <property type="entry name" value="LDLRECEPTOR"/>
</dbReference>
<dbReference type="InterPro" id="IPR001304">
    <property type="entry name" value="C-type_lectin-like"/>
</dbReference>
<dbReference type="Gene3D" id="3.10.100.10">
    <property type="entry name" value="Mannose-Binding Protein A, subunit A"/>
    <property type="match status" value="1"/>
</dbReference>
<keyword evidence="7 8" id="KW-1015">Disulfide bond</keyword>
<organism evidence="11 12">
    <name type="scientific">Saccoglossus kowalevskii</name>
    <name type="common">Acorn worm</name>
    <dbReference type="NCBI Taxonomy" id="10224"/>
    <lineage>
        <taxon>Eukaryota</taxon>
        <taxon>Metazoa</taxon>
        <taxon>Hemichordata</taxon>
        <taxon>Enteropneusta</taxon>
        <taxon>Harrimaniidae</taxon>
        <taxon>Saccoglossus</taxon>
    </lineage>
</organism>
<dbReference type="InterPro" id="IPR002172">
    <property type="entry name" value="LDrepeatLR_classA_rpt"/>
</dbReference>
<name>A0ABM0M459_SACKO</name>
<protein>
    <submittedName>
        <fullName evidence="12">Uncharacterized protein LOC100369023</fullName>
    </submittedName>
</protein>
<keyword evidence="11" id="KW-1185">Reference proteome</keyword>
<comment type="caution">
    <text evidence="8">Lacks conserved residue(s) required for the propagation of feature annotation.</text>
</comment>
<keyword evidence="4" id="KW-0677">Repeat</keyword>
<dbReference type="Gene3D" id="1.20.1070.10">
    <property type="entry name" value="Rhodopsin 7-helix transmembrane proteins"/>
    <property type="match status" value="1"/>
</dbReference>
<keyword evidence="3 9" id="KW-0812">Transmembrane</keyword>
<accession>A0ABM0M459</accession>
<dbReference type="PROSITE" id="PS50041">
    <property type="entry name" value="C_TYPE_LECTIN_2"/>
    <property type="match status" value="1"/>
</dbReference>
<keyword evidence="5 9" id="KW-1133">Transmembrane helix</keyword>
<dbReference type="SUPFAM" id="SSF56436">
    <property type="entry name" value="C-type lectin-like"/>
    <property type="match status" value="1"/>
</dbReference>
<dbReference type="InterPro" id="IPR018097">
    <property type="entry name" value="EGF_Ca-bd_CS"/>
</dbReference>
<keyword evidence="2" id="KW-0433">Leucine-rich repeat</keyword>
<dbReference type="InterPro" id="IPR000276">
    <property type="entry name" value="GPCR_Rhodpsn"/>
</dbReference>
<dbReference type="SUPFAM" id="SSF81321">
    <property type="entry name" value="Family A G protein-coupled receptor-like"/>
    <property type="match status" value="1"/>
</dbReference>
<dbReference type="InterPro" id="IPR001881">
    <property type="entry name" value="EGF-like_Ca-bd_dom"/>
</dbReference>
<dbReference type="SUPFAM" id="SSF57196">
    <property type="entry name" value="EGF/Laminin"/>
    <property type="match status" value="1"/>
</dbReference>
<gene>
    <name evidence="12" type="primary">LOC100369023</name>
</gene>